<comment type="caution">
    <text evidence="1">The sequence shown here is derived from an EMBL/GenBank/DDBJ whole genome shotgun (WGS) entry which is preliminary data.</text>
</comment>
<protein>
    <submittedName>
        <fullName evidence="1">Uncharacterized protein</fullName>
    </submittedName>
</protein>
<dbReference type="AlphaFoldDB" id="A0A9D1PU52"/>
<proteinExistence type="predicted"/>
<gene>
    <name evidence="1" type="ORF">IAB12_05215</name>
</gene>
<evidence type="ECO:0000313" key="1">
    <source>
        <dbReference type="EMBL" id="HIV99155.1"/>
    </source>
</evidence>
<name>A0A9D1PU52_9SPIO</name>
<accession>A0A9D1PU52</accession>
<evidence type="ECO:0000313" key="2">
    <source>
        <dbReference type="Proteomes" id="UP000823936"/>
    </source>
</evidence>
<organism evidence="1 2">
    <name type="scientific">Candidatus Ornithospirochaeta avicola</name>
    <dbReference type="NCBI Taxonomy" id="2840896"/>
    <lineage>
        <taxon>Bacteria</taxon>
        <taxon>Pseudomonadati</taxon>
        <taxon>Spirochaetota</taxon>
        <taxon>Spirochaetia</taxon>
        <taxon>Spirochaetales</taxon>
        <taxon>Spirochaetaceae</taxon>
        <taxon>Spirochaetaceae incertae sedis</taxon>
        <taxon>Candidatus Ornithospirochaeta</taxon>
    </lineage>
</organism>
<dbReference type="Proteomes" id="UP000823936">
    <property type="component" value="Unassembled WGS sequence"/>
</dbReference>
<reference evidence="1" key="1">
    <citation type="journal article" date="2021" name="PeerJ">
        <title>Extensive microbial diversity within the chicken gut microbiome revealed by metagenomics and culture.</title>
        <authorList>
            <person name="Gilroy R."/>
            <person name="Ravi A."/>
            <person name="Getino M."/>
            <person name="Pursley I."/>
            <person name="Horton D.L."/>
            <person name="Alikhan N.F."/>
            <person name="Baker D."/>
            <person name="Gharbi K."/>
            <person name="Hall N."/>
            <person name="Watson M."/>
            <person name="Adriaenssens E.M."/>
            <person name="Foster-Nyarko E."/>
            <person name="Jarju S."/>
            <person name="Secka A."/>
            <person name="Antonio M."/>
            <person name="Oren A."/>
            <person name="Chaudhuri R.R."/>
            <person name="La Ragione R."/>
            <person name="Hildebrand F."/>
            <person name="Pallen M.J."/>
        </authorList>
    </citation>
    <scope>NUCLEOTIDE SEQUENCE</scope>
    <source>
        <strain evidence="1">Gambia11-129</strain>
    </source>
</reference>
<dbReference type="EMBL" id="DXHU01000020">
    <property type="protein sequence ID" value="HIV99155.1"/>
    <property type="molecule type" value="Genomic_DNA"/>
</dbReference>
<reference evidence="1" key="2">
    <citation type="submission" date="2021-04" db="EMBL/GenBank/DDBJ databases">
        <authorList>
            <person name="Gilroy R."/>
        </authorList>
    </citation>
    <scope>NUCLEOTIDE SEQUENCE</scope>
    <source>
        <strain evidence="1">Gambia11-129</strain>
    </source>
</reference>
<sequence length="237" mass="27338">MKKAFYTFIFLFLALLPSYSSIFSSYDVSIYSTQGNSVQVMDDERIGFDYTANAFLSDMTSGFYIRLGAMSTYSTLLNPFFGESQDMIENEYTLLFGSGPAVRRFVSTTLSWYMTFGLDVMLDKHTQSDAFSYLMRTRNLLSFDFDSGFRLSLTEHLTLRIGIASSYPVFALESTSYEKGKEDPPLFIQYLFLDDGEKSPLEISGYIILGHTYANWQEETRYRYIITENERKLEVMN</sequence>